<dbReference type="AlphaFoldDB" id="A0AAD2JKQ3"/>
<evidence type="ECO:0000256" key="2">
    <source>
        <dbReference type="SAM" id="MobiDB-lite"/>
    </source>
</evidence>
<dbReference type="Pfam" id="PF17773">
    <property type="entry name" value="UPF0176_N"/>
    <property type="match status" value="1"/>
</dbReference>
<dbReference type="PANTHER" id="PTHR43268:SF7">
    <property type="entry name" value="RHODANESE DOMAIN-CONTAINING PROTEIN"/>
    <property type="match status" value="1"/>
</dbReference>
<evidence type="ECO:0000313" key="5">
    <source>
        <dbReference type="EMBL" id="CAJ1959689.1"/>
    </source>
</evidence>
<dbReference type="SUPFAM" id="SSF52821">
    <property type="entry name" value="Rhodanese/Cell cycle control phosphatase"/>
    <property type="match status" value="1"/>
</dbReference>
<comment type="caution">
    <text evidence="5">The sequence shown here is derived from an EMBL/GenBank/DDBJ whole genome shotgun (WGS) entry which is preliminary data.</text>
</comment>
<gene>
    <name evidence="5" type="ORF">CYCCA115_LOCUS18108</name>
</gene>
<organism evidence="5 6">
    <name type="scientific">Cylindrotheca closterium</name>
    <dbReference type="NCBI Taxonomy" id="2856"/>
    <lineage>
        <taxon>Eukaryota</taxon>
        <taxon>Sar</taxon>
        <taxon>Stramenopiles</taxon>
        <taxon>Ochrophyta</taxon>
        <taxon>Bacillariophyta</taxon>
        <taxon>Bacillariophyceae</taxon>
        <taxon>Bacillariophycidae</taxon>
        <taxon>Bacillariales</taxon>
        <taxon>Bacillariaceae</taxon>
        <taxon>Cylindrotheca</taxon>
    </lineage>
</organism>
<evidence type="ECO:0000313" key="6">
    <source>
        <dbReference type="Proteomes" id="UP001295423"/>
    </source>
</evidence>
<dbReference type="PANTHER" id="PTHR43268">
    <property type="entry name" value="THIOSULFATE SULFURTRANSFERASE/RHODANESE-LIKE DOMAIN-CONTAINING PROTEIN 2"/>
    <property type="match status" value="1"/>
</dbReference>
<dbReference type="Pfam" id="PF00581">
    <property type="entry name" value="Rhodanese"/>
    <property type="match status" value="1"/>
</dbReference>
<dbReference type="PROSITE" id="PS50102">
    <property type="entry name" value="RRM"/>
    <property type="match status" value="1"/>
</dbReference>
<dbReference type="InterPro" id="IPR012677">
    <property type="entry name" value="Nucleotide-bd_a/b_plait_sf"/>
</dbReference>
<proteinExistence type="predicted"/>
<feature type="domain" description="Rhodanese" evidence="4">
    <location>
        <begin position="162"/>
        <end position="264"/>
    </location>
</feature>
<dbReference type="SUPFAM" id="SSF54928">
    <property type="entry name" value="RNA-binding domain, RBD"/>
    <property type="match status" value="1"/>
</dbReference>
<sequence>MVTKEDEEVVIENSRSVAFRNLPPVPEGAESEGCILLFYQYKEPVWTKKEHKKAIKTIIALGEECNVTGRGRVAPEGVNCTLSGRPEDVRNFCYGLRKWNPLFDETDFKLTDFVPKNKLFKSLSIRKTEELVAYGLAGEKAPSLEKFHGTHLEAEDYHNAMKDKDTVVVDVRNAYESAIGSFKPPEGGAELIDPKMRNSIEFPKWLNDPKTQEKLNGKKVLMYCTGGIRCERATALLNQMTTVNPDLNVKGVYHMRGGIERYVKTFPKGGFWNGKNYLFDRRMEQVPGTKDGDRVEQEVDSKCSVCRRKWTAYRGKFKCSQSLCGVPVIVCPDCDSFGLKNPDKLNCELCKQGYRAPTSGPDLVELKRKAESIAVNKDGGTDSSPESKKAKKDGGSNHHHDRLFLARLPLTISKSKLIEVLVGSASADKIKRVHWLADKNSGAFYGSCIVEVSSSDIAKQVIDKASENGGIKLDKKKIRASFASAKEGEIWPPKNYVEKEFPPVVG</sequence>
<evidence type="ECO:0000259" key="4">
    <source>
        <dbReference type="PROSITE" id="PS50206"/>
    </source>
</evidence>
<feature type="compositionally biased region" description="Basic and acidic residues" evidence="2">
    <location>
        <begin position="385"/>
        <end position="398"/>
    </location>
</feature>
<dbReference type="GO" id="GO:0003723">
    <property type="term" value="F:RNA binding"/>
    <property type="evidence" value="ECO:0007669"/>
    <property type="project" value="UniProtKB-UniRule"/>
</dbReference>
<keyword evidence="1" id="KW-0694">RNA-binding</keyword>
<dbReference type="Gene3D" id="3.30.70.330">
    <property type="match status" value="1"/>
</dbReference>
<reference evidence="5" key="1">
    <citation type="submission" date="2023-08" db="EMBL/GenBank/DDBJ databases">
        <authorList>
            <person name="Audoor S."/>
            <person name="Bilcke G."/>
        </authorList>
    </citation>
    <scope>NUCLEOTIDE SEQUENCE</scope>
</reference>
<dbReference type="Pfam" id="PF12368">
    <property type="entry name" value="Rhodanese_C"/>
    <property type="match status" value="1"/>
</dbReference>
<name>A0AAD2JKQ3_9STRA</name>
<dbReference type="InterPro" id="IPR000504">
    <property type="entry name" value="RRM_dom"/>
</dbReference>
<evidence type="ECO:0000256" key="1">
    <source>
        <dbReference type="PROSITE-ProRule" id="PRU00176"/>
    </source>
</evidence>
<dbReference type="InterPro" id="IPR036873">
    <property type="entry name" value="Rhodanese-like_dom_sf"/>
</dbReference>
<feature type="region of interest" description="Disordered" evidence="2">
    <location>
        <begin position="374"/>
        <end position="398"/>
    </location>
</feature>
<dbReference type="SMART" id="SM00450">
    <property type="entry name" value="RHOD"/>
    <property type="match status" value="1"/>
</dbReference>
<evidence type="ECO:0000259" key="3">
    <source>
        <dbReference type="PROSITE" id="PS50102"/>
    </source>
</evidence>
<dbReference type="InterPro" id="IPR022111">
    <property type="entry name" value="Rhodanese_C"/>
</dbReference>
<accession>A0AAD2JKQ3</accession>
<dbReference type="InterPro" id="IPR001763">
    <property type="entry name" value="Rhodanese-like_dom"/>
</dbReference>
<dbReference type="EMBL" id="CAKOGP040002014">
    <property type="protein sequence ID" value="CAJ1959689.1"/>
    <property type="molecule type" value="Genomic_DNA"/>
</dbReference>
<dbReference type="InterPro" id="IPR035979">
    <property type="entry name" value="RBD_domain_sf"/>
</dbReference>
<protein>
    <recommendedName>
        <fullName evidence="7">Rhodanese domain-containing protein</fullName>
    </recommendedName>
</protein>
<keyword evidence="6" id="KW-1185">Reference proteome</keyword>
<dbReference type="SMART" id="SM00360">
    <property type="entry name" value="RRM"/>
    <property type="match status" value="1"/>
</dbReference>
<dbReference type="InterPro" id="IPR040503">
    <property type="entry name" value="TRHO_N"/>
</dbReference>
<dbReference type="Gene3D" id="3.30.70.100">
    <property type="match status" value="1"/>
</dbReference>
<feature type="domain" description="RRM" evidence="3">
    <location>
        <begin position="401"/>
        <end position="485"/>
    </location>
</feature>
<dbReference type="InterPro" id="IPR020936">
    <property type="entry name" value="TrhO"/>
</dbReference>
<evidence type="ECO:0008006" key="7">
    <source>
        <dbReference type="Google" id="ProtNLM"/>
    </source>
</evidence>
<dbReference type="Proteomes" id="UP001295423">
    <property type="component" value="Unassembled WGS sequence"/>
</dbReference>
<dbReference type="PROSITE" id="PS50206">
    <property type="entry name" value="RHODANESE_3"/>
    <property type="match status" value="1"/>
</dbReference>
<dbReference type="Gene3D" id="3.40.250.10">
    <property type="entry name" value="Rhodanese-like domain"/>
    <property type="match status" value="1"/>
</dbReference>